<keyword evidence="12" id="KW-1185">Reference proteome</keyword>
<keyword evidence="8" id="KW-0472">Membrane</keyword>
<evidence type="ECO:0000256" key="6">
    <source>
        <dbReference type="PROSITE-ProRule" id="PRU00146"/>
    </source>
</evidence>
<dbReference type="PROSITE" id="PS01359">
    <property type="entry name" value="ZF_PHD_1"/>
    <property type="match status" value="1"/>
</dbReference>
<feature type="compositionally biased region" description="Basic and acidic residues" evidence="7">
    <location>
        <begin position="16"/>
        <end position="29"/>
    </location>
</feature>
<dbReference type="InterPro" id="IPR019787">
    <property type="entry name" value="Znf_PHD-finger"/>
</dbReference>
<evidence type="ECO:0000313" key="11">
    <source>
        <dbReference type="EMBL" id="PKA47297.1"/>
    </source>
</evidence>
<dbReference type="GO" id="GO:0003678">
    <property type="term" value="F:DNA helicase activity"/>
    <property type="evidence" value="ECO:0007669"/>
    <property type="project" value="UniProtKB-EC"/>
</dbReference>
<evidence type="ECO:0000256" key="2">
    <source>
        <dbReference type="ARBA" id="ARBA00022723"/>
    </source>
</evidence>
<protein>
    <submittedName>
        <fullName evidence="11">Chromodomain-helicase-DNA-binding protein 4</fullName>
        <ecNumber evidence="11">3.6.4.12</ecNumber>
    </submittedName>
</protein>
<dbReference type="EMBL" id="KZ453531">
    <property type="protein sequence ID" value="PKA47297.1"/>
    <property type="molecule type" value="Genomic_DNA"/>
</dbReference>
<dbReference type="PROSITE" id="PS50016">
    <property type="entry name" value="ZF_PHD_2"/>
    <property type="match status" value="1"/>
</dbReference>
<evidence type="ECO:0000259" key="10">
    <source>
        <dbReference type="PROSITE" id="PS50827"/>
    </source>
</evidence>
<feature type="region of interest" description="Disordered" evidence="7">
    <location>
        <begin position="1"/>
        <end position="46"/>
    </location>
</feature>
<dbReference type="InterPro" id="IPR001965">
    <property type="entry name" value="Znf_PHD"/>
</dbReference>
<keyword evidence="11" id="KW-0347">Helicase</keyword>
<dbReference type="AlphaFoldDB" id="A0A2H9ZVI2"/>
<feature type="region of interest" description="Disordered" evidence="7">
    <location>
        <begin position="127"/>
        <end position="169"/>
    </location>
</feature>
<keyword evidence="11" id="KW-0238">DNA-binding</keyword>
<dbReference type="SMART" id="SM00249">
    <property type="entry name" value="PHD"/>
    <property type="match status" value="1"/>
</dbReference>
<proteinExistence type="predicted"/>
<dbReference type="Proteomes" id="UP000236161">
    <property type="component" value="Unassembled WGS sequence"/>
</dbReference>
<dbReference type="PROSITE" id="PS50827">
    <property type="entry name" value="DDT"/>
    <property type="match status" value="1"/>
</dbReference>
<dbReference type="Pfam" id="PF02791">
    <property type="entry name" value="DDT"/>
    <property type="match status" value="1"/>
</dbReference>
<feature type="domain" description="DDT" evidence="10">
    <location>
        <begin position="202"/>
        <end position="262"/>
    </location>
</feature>
<dbReference type="GO" id="GO:0000785">
    <property type="term" value="C:chromatin"/>
    <property type="evidence" value="ECO:0007669"/>
    <property type="project" value="UniProtKB-ARBA"/>
</dbReference>
<keyword evidence="11" id="KW-0067">ATP-binding</keyword>
<evidence type="ECO:0000259" key="9">
    <source>
        <dbReference type="PROSITE" id="PS50016"/>
    </source>
</evidence>
<feature type="compositionally biased region" description="Gly residues" evidence="7">
    <location>
        <begin position="1"/>
        <end position="11"/>
    </location>
</feature>
<keyword evidence="11" id="KW-0378">Hydrolase</keyword>
<comment type="subcellular location">
    <subcellularLocation>
        <location evidence="1">Nucleus</location>
    </subcellularLocation>
</comment>
<dbReference type="InterPro" id="IPR047365">
    <property type="entry name" value="Tudor_AtPTM-like"/>
</dbReference>
<keyword evidence="11" id="KW-0547">Nucleotide-binding</keyword>
<accession>A0A2H9ZVI2</accession>
<dbReference type="Gene3D" id="3.30.40.10">
    <property type="entry name" value="Zinc/RING finger domain, C3HC4 (zinc finger)"/>
    <property type="match status" value="1"/>
</dbReference>
<dbReference type="InterPro" id="IPR028942">
    <property type="entry name" value="WHIM1_dom"/>
</dbReference>
<dbReference type="PANTHER" id="PTHR46508">
    <property type="entry name" value="PHD FINGER FAMILY PROTEIN"/>
    <property type="match status" value="1"/>
</dbReference>
<evidence type="ECO:0000313" key="12">
    <source>
        <dbReference type="Proteomes" id="UP000236161"/>
    </source>
</evidence>
<dbReference type="InterPro" id="IPR013083">
    <property type="entry name" value="Znf_RING/FYVE/PHD"/>
</dbReference>
<name>A0A2H9ZVI2_9ASPA</name>
<dbReference type="GO" id="GO:0003677">
    <property type="term" value="F:DNA binding"/>
    <property type="evidence" value="ECO:0007669"/>
    <property type="project" value="UniProtKB-KW"/>
</dbReference>
<feature type="region of interest" description="Disordered" evidence="7">
    <location>
        <begin position="975"/>
        <end position="1003"/>
    </location>
</feature>
<keyword evidence="5" id="KW-0539">Nucleus</keyword>
<dbReference type="EC" id="3.6.4.12" evidence="11"/>
<reference evidence="11 12" key="1">
    <citation type="journal article" date="2017" name="Nature">
        <title>The Apostasia genome and the evolution of orchids.</title>
        <authorList>
            <person name="Zhang G.Q."/>
            <person name="Liu K.W."/>
            <person name="Li Z."/>
            <person name="Lohaus R."/>
            <person name="Hsiao Y.Y."/>
            <person name="Niu S.C."/>
            <person name="Wang J.Y."/>
            <person name="Lin Y.C."/>
            <person name="Xu Q."/>
            <person name="Chen L.J."/>
            <person name="Yoshida K."/>
            <person name="Fujiwara S."/>
            <person name="Wang Z.W."/>
            <person name="Zhang Y.Q."/>
            <person name="Mitsuda N."/>
            <person name="Wang M."/>
            <person name="Liu G.H."/>
            <person name="Pecoraro L."/>
            <person name="Huang H.X."/>
            <person name="Xiao X.J."/>
            <person name="Lin M."/>
            <person name="Wu X.Y."/>
            <person name="Wu W.L."/>
            <person name="Chen Y.Y."/>
            <person name="Chang S.B."/>
            <person name="Sakamoto S."/>
            <person name="Ohme-Takagi M."/>
            <person name="Yagi M."/>
            <person name="Zeng S.J."/>
            <person name="Shen C.Y."/>
            <person name="Yeh C.M."/>
            <person name="Luo Y.B."/>
            <person name="Tsai W.C."/>
            <person name="Van de Peer Y."/>
            <person name="Liu Z.J."/>
        </authorList>
    </citation>
    <scope>NUCLEOTIDE SEQUENCE [LARGE SCALE GENOMIC DNA]</scope>
    <source>
        <strain evidence="12">cv. Shenzhen</strain>
        <tissue evidence="11">Stem</tissue>
    </source>
</reference>
<feature type="transmembrane region" description="Helical" evidence="8">
    <location>
        <begin position="1088"/>
        <end position="1105"/>
    </location>
</feature>
<feature type="domain" description="PHD-type" evidence="9">
    <location>
        <begin position="422"/>
        <end position="469"/>
    </location>
</feature>
<dbReference type="InterPro" id="IPR019786">
    <property type="entry name" value="Zinc_finger_PHD-type_CS"/>
</dbReference>
<dbReference type="GO" id="GO:0005634">
    <property type="term" value="C:nucleus"/>
    <property type="evidence" value="ECO:0007669"/>
    <property type="project" value="UniProtKB-SubCell"/>
</dbReference>
<dbReference type="STRING" id="1088818.A0A2H9ZVI2"/>
<evidence type="ECO:0000256" key="4">
    <source>
        <dbReference type="ARBA" id="ARBA00022833"/>
    </source>
</evidence>
<dbReference type="SMART" id="SM00571">
    <property type="entry name" value="DDT"/>
    <property type="match status" value="1"/>
</dbReference>
<dbReference type="Pfam" id="PF00628">
    <property type="entry name" value="PHD"/>
    <property type="match status" value="1"/>
</dbReference>
<keyword evidence="8" id="KW-1133">Transmembrane helix</keyword>
<evidence type="ECO:0000256" key="7">
    <source>
        <dbReference type="SAM" id="MobiDB-lite"/>
    </source>
</evidence>
<keyword evidence="2" id="KW-0479">Metal-binding</keyword>
<dbReference type="InterPro" id="IPR018501">
    <property type="entry name" value="DDT_dom"/>
</dbReference>
<dbReference type="Pfam" id="PF15612">
    <property type="entry name" value="WHIM1"/>
    <property type="match status" value="1"/>
</dbReference>
<dbReference type="Pfam" id="PF21743">
    <property type="entry name" value="PTM_DIR17_Tudor"/>
    <property type="match status" value="1"/>
</dbReference>
<keyword evidence="4" id="KW-0862">Zinc</keyword>
<evidence type="ECO:0000256" key="5">
    <source>
        <dbReference type="ARBA" id="ARBA00023242"/>
    </source>
</evidence>
<evidence type="ECO:0000256" key="8">
    <source>
        <dbReference type="SAM" id="Phobius"/>
    </source>
</evidence>
<dbReference type="GO" id="GO:0016787">
    <property type="term" value="F:hydrolase activity"/>
    <property type="evidence" value="ECO:0007669"/>
    <property type="project" value="UniProtKB-KW"/>
</dbReference>
<gene>
    <name evidence="11" type="ORF">AXF42_Ash017242</name>
</gene>
<dbReference type="InterPro" id="IPR011011">
    <property type="entry name" value="Znf_FYVE_PHD"/>
</dbReference>
<evidence type="ECO:0000256" key="1">
    <source>
        <dbReference type="ARBA" id="ARBA00004123"/>
    </source>
</evidence>
<evidence type="ECO:0000256" key="3">
    <source>
        <dbReference type="ARBA" id="ARBA00022771"/>
    </source>
</evidence>
<dbReference type="SUPFAM" id="SSF57903">
    <property type="entry name" value="FYVE/PHD zinc finger"/>
    <property type="match status" value="1"/>
</dbReference>
<dbReference type="OrthoDB" id="784962at2759"/>
<sequence>MEGNGMEGAGAIGCDEELKKSGEEERVDQGTEASGSGRMDDIVGGDTGGRGGGLVGAYVVRNSSGIGRVFLGKVVSYDNSSKLYRVMYEDGHQEDLEVESVNRILMEEGAGGKLTRRKRRLDQMVPLGGLKRPNTRSRASISDIPAPASQLNAEDASGDGDSSSDSCDHALVPTAVQDSSSLEIQILPLELPPSSGDIFVPKNSVAYLFSTYNFLRSFSLQLFLSPFGFDDYVGSLNSTVQNSLMDAIHLCLMRALSRQLQVLSSEGFELANKCLTCYDWTLLDVLTWPAFLVEYLCVMGHLKELDLKDCSNGALDGDYYCLPVATKLKVLQVICDDVVNSVELRAELEMRESMKEDGDICLDSNLRLEGELATVQHKSSMTTASMVAGALQESVAFDNRVVSTTVSEISADASTNSQDKNSDECCLCGMDGSLVCCDGCPSAYHFRCIGLNKAFLPSGLWFCPECNVNRLGPTSSRVGRGIRGAEVFGIDPNGRIFMGTCNYLLVFDSLNNESICRYYNLDDVPKVLDAISIEASSFLYIDICRRISEYFEVPLVEMKAEKMEPVMGNSFSFDLAVSNSSSTSPWRIMNLQNSLGYNSMCSTILGNSRNDVPKVDGSEAQVATSIIRQAGISDSEMNLLGLDEVCDNKIPEAAEGILVQTIEENLTSGVAIFEDQKILSSKHINKREQPCFGSSVTDFSISNKPLFAEKSNLLNNVSCSPKNGSDICKEDAVSSIYSTKNFFFVTCESRNISNANVVTHKKTSDKNTHVSFKHIPYINQYTQGDIAASAAARLAILSSEDGKYSEAHGSSNPRKAVSASIALQMKAFSGAVMNFLWPCFDKKVMDVPRERCGWCIACKGMSTNKKGCLLNLAASNAIKGPARNINLRAGKRYEGHLPTIAAHMLIMVESLQGFLIGPFLDVEYSKQWHKQVREAHSFWVLKSLLLELEKNIRGIAFSGGWNKLMDGFSVENPTLSSGMHTAQSEKHVHGSRRSKKTPELLSSEDDGNDVLWWRGGKLSKVVLQIGILPRSLSKKAARQGGRKLISGVPYPGCSSYPRRSRQFAWRAAVELSRTTYQLALQVSQPPCLVLIFFHSFLLVTLLIFSN</sequence>
<keyword evidence="8" id="KW-0812">Transmembrane</keyword>
<dbReference type="PANTHER" id="PTHR46508:SF1">
    <property type="entry name" value="PHD FINGER FAMILY PROTEIN"/>
    <property type="match status" value="1"/>
</dbReference>
<organism evidence="11 12">
    <name type="scientific">Apostasia shenzhenica</name>
    <dbReference type="NCBI Taxonomy" id="1088818"/>
    <lineage>
        <taxon>Eukaryota</taxon>
        <taxon>Viridiplantae</taxon>
        <taxon>Streptophyta</taxon>
        <taxon>Embryophyta</taxon>
        <taxon>Tracheophyta</taxon>
        <taxon>Spermatophyta</taxon>
        <taxon>Magnoliopsida</taxon>
        <taxon>Liliopsida</taxon>
        <taxon>Asparagales</taxon>
        <taxon>Orchidaceae</taxon>
        <taxon>Apostasioideae</taxon>
        <taxon>Apostasia</taxon>
    </lineage>
</organism>
<keyword evidence="3 6" id="KW-0863">Zinc-finger</keyword>
<dbReference type="GO" id="GO:0008270">
    <property type="term" value="F:zinc ion binding"/>
    <property type="evidence" value="ECO:0007669"/>
    <property type="project" value="UniProtKB-KW"/>
</dbReference>